<sequence>MQSVPLPRTSAPALAALRAAGYHDLSALDGVSMPELLALHGVGPRAIRALRLAMTEHGWALADDDPTVGAAPGGVVEGARGTGRNDNATTVTDVSPEAWVESLPTPRQVEQGRAMLKLFGEVTGERPAMWGPSMVGYGHQHYVYESGREGDSMRTGFSPRAANLVLYVISPGVEDLLKRLGPHKRGVSCLYLTRLDRLDQDVLRDLVRNAWES</sequence>
<gene>
    <name evidence="3" type="ORF">BW730_05415</name>
</gene>
<evidence type="ECO:0000256" key="1">
    <source>
        <dbReference type="SAM" id="MobiDB-lite"/>
    </source>
</evidence>
<keyword evidence="4" id="KW-1185">Reference proteome</keyword>
<dbReference type="RefSeq" id="WP_077685359.1">
    <property type="nucleotide sequence ID" value="NZ_CP019606.1"/>
</dbReference>
<evidence type="ECO:0000313" key="3">
    <source>
        <dbReference type="EMBL" id="AQP47038.1"/>
    </source>
</evidence>
<organism evidence="3 4">
    <name type="scientific">Tessaracoccus aquimaris</name>
    <dbReference type="NCBI Taxonomy" id="1332264"/>
    <lineage>
        <taxon>Bacteria</taxon>
        <taxon>Bacillati</taxon>
        <taxon>Actinomycetota</taxon>
        <taxon>Actinomycetes</taxon>
        <taxon>Propionibacteriales</taxon>
        <taxon>Propionibacteriaceae</taxon>
        <taxon>Tessaracoccus</taxon>
    </lineage>
</organism>
<feature type="domain" description="YdhG-like" evidence="2">
    <location>
        <begin position="113"/>
        <end position="210"/>
    </location>
</feature>
<dbReference type="KEGG" id="tes:BW730_05415"/>
<dbReference type="InterPro" id="IPR014922">
    <property type="entry name" value="YdhG-like"/>
</dbReference>
<reference evidence="4" key="1">
    <citation type="submission" date="2017-02" db="EMBL/GenBank/DDBJ databases">
        <title>Tessaracoccus aquaemaris sp. nov., isolated from the intestine of a Korean rockfish, Sebastes schlegelii, in a marine aquaculture pond.</title>
        <authorList>
            <person name="Tak E.J."/>
            <person name="Bae J.-W."/>
        </authorList>
    </citation>
    <scope>NUCLEOTIDE SEQUENCE [LARGE SCALE GENOMIC DNA]</scope>
    <source>
        <strain evidence="4">NSG39</strain>
    </source>
</reference>
<accession>A0A1Q2CLP0</accession>
<name>A0A1Q2CLP0_9ACTN</name>
<evidence type="ECO:0000313" key="4">
    <source>
        <dbReference type="Proteomes" id="UP000188145"/>
    </source>
</evidence>
<proteinExistence type="predicted"/>
<dbReference type="OrthoDB" id="5951444at2"/>
<dbReference type="EMBL" id="CP019606">
    <property type="protein sequence ID" value="AQP47038.1"/>
    <property type="molecule type" value="Genomic_DNA"/>
</dbReference>
<dbReference type="STRING" id="1332264.BW730_05415"/>
<feature type="region of interest" description="Disordered" evidence="1">
    <location>
        <begin position="70"/>
        <end position="90"/>
    </location>
</feature>
<dbReference type="Proteomes" id="UP000188145">
    <property type="component" value="Chromosome"/>
</dbReference>
<dbReference type="AlphaFoldDB" id="A0A1Q2CLP0"/>
<protein>
    <recommendedName>
        <fullName evidence="2">YdhG-like domain-containing protein</fullName>
    </recommendedName>
</protein>
<evidence type="ECO:0000259" key="2">
    <source>
        <dbReference type="Pfam" id="PF08818"/>
    </source>
</evidence>
<dbReference type="Pfam" id="PF08818">
    <property type="entry name" value="DUF1801"/>
    <property type="match status" value="1"/>
</dbReference>